<protein>
    <recommendedName>
        <fullName evidence="1">Cyclic nucleotide-binding domain-containing protein</fullName>
    </recommendedName>
</protein>
<keyword evidence="3" id="KW-1185">Reference proteome</keyword>
<reference evidence="2" key="1">
    <citation type="submission" date="2016-01" db="EMBL/GenBank/DDBJ databases">
        <authorList>
            <person name="Peeters C."/>
        </authorList>
    </citation>
    <scope>NUCLEOTIDE SEQUENCE [LARGE SCALE GENOMIC DNA]</scope>
    <source>
        <strain evidence="2">LMG 22937</strain>
    </source>
</reference>
<dbReference type="PROSITE" id="PS50042">
    <property type="entry name" value="CNMP_BINDING_3"/>
    <property type="match status" value="1"/>
</dbReference>
<dbReference type="InterPro" id="IPR000595">
    <property type="entry name" value="cNMP-bd_dom"/>
</dbReference>
<dbReference type="Proteomes" id="UP000054925">
    <property type="component" value="Unassembled WGS sequence"/>
</dbReference>
<sequence length="69" mass="7698">MSRGEHQFTAEQVQTAALKLAAYLGPIAHIVAKREAPRAASLRALHERLADAIPNEHDRARFRRDVGLQ</sequence>
<organism evidence="2 3">
    <name type="scientific">Caballeronia terrestris</name>
    <dbReference type="NCBI Taxonomy" id="1226301"/>
    <lineage>
        <taxon>Bacteria</taxon>
        <taxon>Pseudomonadati</taxon>
        <taxon>Pseudomonadota</taxon>
        <taxon>Betaproteobacteria</taxon>
        <taxon>Burkholderiales</taxon>
        <taxon>Burkholderiaceae</taxon>
        <taxon>Caballeronia</taxon>
    </lineage>
</organism>
<accession>A0A158L425</accession>
<dbReference type="Pfam" id="PF26309">
    <property type="entry name" value="DUF8082"/>
    <property type="match status" value="1"/>
</dbReference>
<evidence type="ECO:0000259" key="1">
    <source>
        <dbReference type="PROSITE" id="PS50042"/>
    </source>
</evidence>
<evidence type="ECO:0000313" key="2">
    <source>
        <dbReference type="EMBL" id="SAL88138.1"/>
    </source>
</evidence>
<feature type="domain" description="Cyclic nucleotide-binding" evidence="1">
    <location>
        <begin position="1"/>
        <end position="69"/>
    </location>
</feature>
<proteinExistence type="predicted"/>
<gene>
    <name evidence="2" type="ORF">AWB67_07540</name>
</gene>
<dbReference type="AlphaFoldDB" id="A0A158L425"/>
<comment type="caution">
    <text evidence="2">The sequence shown here is derived from an EMBL/GenBank/DDBJ whole genome shotgun (WGS) entry which is preliminary data.</text>
</comment>
<dbReference type="InterPro" id="IPR058395">
    <property type="entry name" value="DUF8082"/>
</dbReference>
<name>A0A158L425_9BURK</name>
<evidence type="ECO:0000313" key="3">
    <source>
        <dbReference type="Proteomes" id="UP000054925"/>
    </source>
</evidence>
<dbReference type="EMBL" id="FCOL02000430">
    <property type="protein sequence ID" value="SAL88138.1"/>
    <property type="molecule type" value="Genomic_DNA"/>
</dbReference>